<dbReference type="InterPro" id="IPR002252">
    <property type="entry name" value="Glyco_hydro_36"/>
</dbReference>
<proteinExistence type="predicted"/>
<dbReference type="InterPro" id="IPR013785">
    <property type="entry name" value="Aldolase_TIM"/>
</dbReference>
<dbReference type="Pfam" id="PF02065">
    <property type="entry name" value="Melibiase"/>
    <property type="match status" value="1"/>
</dbReference>
<evidence type="ECO:0000313" key="4">
    <source>
        <dbReference type="Proteomes" id="UP000245959"/>
    </source>
</evidence>
<evidence type="ECO:0000256" key="2">
    <source>
        <dbReference type="ARBA" id="ARBA00023295"/>
    </source>
</evidence>
<keyword evidence="4" id="KW-1185">Reference proteome</keyword>
<dbReference type="PANTHER" id="PTHR43053:SF3">
    <property type="entry name" value="ALPHA-GALACTOSIDASE C-RELATED"/>
    <property type="match status" value="1"/>
</dbReference>
<dbReference type="GeneID" id="78296338"/>
<organism evidence="3 4">
    <name type="scientific">Victivallis vadensis</name>
    <dbReference type="NCBI Taxonomy" id="172901"/>
    <lineage>
        <taxon>Bacteria</taxon>
        <taxon>Pseudomonadati</taxon>
        <taxon>Lentisphaerota</taxon>
        <taxon>Lentisphaeria</taxon>
        <taxon>Victivallales</taxon>
        <taxon>Victivallaceae</taxon>
        <taxon>Victivallis</taxon>
    </lineage>
</organism>
<name>A0A2U1AQ21_9BACT</name>
<evidence type="ECO:0000313" key="3">
    <source>
        <dbReference type="EMBL" id="PVY38431.1"/>
    </source>
</evidence>
<dbReference type="RefSeq" id="WP_165833103.1">
    <property type="nucleotide sequence ID" value="NZ_CABMMC010000081.1"/>
</dbReference>
<dbReference type="GO" id="GO:0004557">
    <property type="term" value="F:alpha-galactosidase activity"/>
    <property type="evidence" value="ECO:0007669"/>
    <property type="project" value="InterPro"/>
</dbReference>
<dbReference type="InterPro" id="IPR017853">
    <property type="entry name" value="GH"/>
</dbReference>
<dbReference type="CDD" id="cd14791">
    <property type="entry name" value="GH36"/>
    <property type="match status" value="1"/>
</dbReference>
<keyword evidence="2" id="KW-0326">Glycosidase</keyword>
<evidence type="ECO:0000256" key="1">
    <source>
        <dbReference type="ARBA" id="ARBA00022801"/>
    </source>
</evidence>
<gene>
    <name evidence="3" type="ORF">C8D82_12625</name>
</gene>
<dbReference type="Gene3D" id="3.20.20.70">
    <property type="entry name" value="Aldolase class I"/>
    <property type="match status" value="1"/>
</dbReference>
<dbReference type="Proteomes" id="UP000245959">
    <property type="component" value="Unassembled WGS sequence"/>
</dbReference>
<accession>A0A2U1AQ21</accession>
<sequence length="589" mass="66793">MVKPMAWAGIEVRLEGECADWQVAAFMEEVESGIAEFHFQFSRPEPAVMPAFALRWEFPDIDLQGRWSPLAFRSKLIPPNWGSREVSQLASGAPVMTLFNQAGENRLTFAFSDAMNQLEMHCGVEERNSVMECALEAFRSPTAPVSGYECTLRLDIRPVRYERALNDVAAWWAEMPEYRPSPVPAEAREVVYSSWYSYHQDLFAPELEAECRAAAGFGMKSIIVDDGWQTLDNHRGYAFCGDWEVCQERFPDMAAHVRNVHASGLKYVLWYSMPWLGKKCRAFERFRDKTLFFEERLGAAALDPRFPEVRDYLIGLYEKALREWDLDGFKLDFIDTFEIRGEDPAVAENYAGRDFKSLPEAVDVLLSETMRRLRAIKPEVMIEFRQRYIGPAMRKYGNMFRAADCPNDAVTNRVRTIDVRMLAGDSAVHADMLMWNYAEPVETAALQLLNVLFSVPQVSVRLEAVPAEHRAMLRFYLGFWREYRDVLLDGTLRADHPELDYPRVTAIRGRRQVTALYAQDQVVEFAPAPGDELCIVNASGKSGVYLDLAEAPVAVELFSATGMALEIALPAAGPQRVGVPAAGLLRLRF</sequence>
<dbReference type="AlphaFoldDB" id="A0A2U1AQ21"/>
<dbReference type="InterPro" id="IPR050985">
    <property type="entry name" value="Alpha-glycosidase_related"/>
</dbReference>
<comment type="caution">
    <text evidence="3">The sequence shown here is derived from an EMBL/GenBank/DDBJ whole genome shotgun (WGS) entry which is preliminary data.</text>
</comment>
<keyword evidence="1" id="KW-0378">Hydrolase</keyword>
<protein>
    <submittedName>
        <fullName evidence="3">Alpha-galactosidase</fullName>
    </submittedName>
</protein>
<reference evidence="3 4" key="1">
    <citation type="submission" date="2018-04" db="EMBL/GenBank/DDBJ databases">
        <title>Genomic Encyclopedia of Type Strains, Phase IV (KMG-IV): sequencing the most valuable type-strain genomes for metagenomic binning, comparative biology and taxonomic classification.</title>
        <authorList>
            <person name="Goeker M."/>
        </authorList>
    </citation>
    <scope>NUCLEOTIDE SEQUENCE [LARGE SCALE GENOMIC DNA]</scope>
    <source>
        <strain evidence="3 4">DSM 14823</strain>
    </source>
</reference>
<dbReference type="PANTHER" id="PTHR43053">
    <property type="entry name" value="GLYCOSIDASE FAMILY 31"/>
    <property type="match status" value="1"/>
</dbReference>
<dbReference type="SUPFAM" id="SSF51445">
    <property type="entry name" value="(Trans)glycosidases"/>
    <property type="match status" value="1"/>
</dbReference>
<dbReference type="EMBL" id="QEKH01000026">
    <property type="protein sequence ID" value="PVY38431.1"/>
    <property type="molecule type" value="Genomic_DNA"/>
</dbReference>
<dbReference type="GO" id="GO:0016052">
    <property type="term" value="P:carbohydrate catabolic process"/>
    <property type="evidence" value="ECO:0007669"/>
    <property type="project" value="InterPro"/>
</dbReference>